<gene>
    <name evidence="2" type="ORF">SAMN04489723_11482</name>
</gene>
<dbReference type="Proteomes" id="UP000198790">
    <property type="component" value="Unassembled WGS sequence"/>
</dbReference>
<name>A0A1I1BJL4_9BACT</name>
<feature type="transmembrane region" description="Helical" evidence="1">
    <location>
        <begin position="68"/>
        <end position="84"/>
    </location>
</feature>
<evidence type="ECO:0000256" key="1">
    <source>
        <dbReference type="SAM" id="Phobius"/>
    </source>
</evidence>
<dbReference type="OrthoDB" id="651989at2"/>
<reference evidence="2 3" key="1">
    <citation type="submission" date="2016-10" db="EMBL/GenBank/DDBJ databases">
        <authorList>
            <person name="de Groot N.N."/>
        </authorList>
    </citation>
    <scope>NUCLEOTIDE SEQUENCE [LARGE SCALE GENOMIC DNA]</scope>
    <source>
        <strain evidence="2 3">DSM 23399</strain>
    </source>
</reference>
<protein>
    <submittedName>
        <fullName evidence="2">Uncharacterized protein</fullName>
    </submittedName>
</protein>
<feature type="transmembrane region" description="Helical" evidence="1">
    <location>
        <begin position="195"/>
        <end position="215"/>
    </location>
</feature>
<accession>A0A1I1BJL4</accession>
<keyword evidence="1" id="KW-0812">Transmembrane</keyword>
<feature type="transmembrane region" description="Helical" evidence="1">
    <location>
        <begin position="96"/>
        <end position="117"/>
    </location>
</feature>
<keyword evidence="3" id="KW-1185">Reference proteome</keyword>
<dbReference type="STRING" id="237018.SAMN04489723_11482"/>
<proteinExistence type="predicted"/>
<evidence type="ECO:0000313" key="2">
    <source>
        <dbReference type="EMBL" id="SFB50574.1"/>
    </source>
</evidence>
<organism evidence="2 3">
    <name type="scientific">Algoriphagus aquimarinus</name>
    <dbReference type="NCBI Taxonomy" id="237018"/>
    <lineage>
        <taxon>Bacteria</taxon>
        <taxon>Pseudomonadati</taxon>
        <taxon>Bacteroidota</taxon>
        <taxon>Cytophagia</taxon>
        <taxon>Cytophagales</taxon>
        <taxon>Cyclobacteriaceae</taxon>
        <taxon>Algoriphagus</taxon>
    </lineage>
</organism>
<dbReference type="EMBL" id="FOKK01000014">
    <property type="protein sequence ID" value="SFB50574.1"/>
    <property type="molecule type" value="Genomic_DNA"/>
</dbReference>
<feature type="transmembrane region" description="Helical" evidence="1">
    <location>
        <begin position="123"/>
        <end position="143"/>
    </location>
</feature>
<feature type="transmembrane region" description="Helical" evidence="1">
    <location>
        <begin position="40"/>
        <end position="62"/>
    </location>
</feature>
<feature type="transmembrane region" description="Helical" evidence="1">
    <location>
        <begin position="155"/>
        <end position="175"/>
    </location>
</feature>
<dbReference type="RefSeq" id="WP_092899474.1">
    <property type="nucleotide sequence ID" value="NZ_FOKK01000014.1"/>
</dbReference>
<evidence type="ECO:0000313" key="3">
    <source>
        <dbReference type="Proteomes" id="UP000198790"/>
    </source>
</evidence>
<sequence length="220" mass="25036">MNLLDWNIFLAHVSDVSDWLPFIAFISLPKKVRAEFNSLGAYLFIIGILKTITLVLLVYNGVFNTMQFYHLMACVEVTFLFVYLTRYFGLKKSSKIMIVVLLLLMNFCNTLFFQGILVFNSNAWAMNTIILTGLGLSSLGLLFKDLESIALEKSPQFLIITGLLLYFSGSLFLYIVSSEVLSKEANGFFHNAWLIRSMADIIKSFILTYGLWIVCSPRMI</sequence>
<dbReference type="AlphaFoldDB" id="A0A1I1BJL4"/>
<keyword evidence="1" id="KW-1133">Transmembrane helix</keyword>
<keyword evidence="1" id="KW-0472">Membrane</keyword>